<evidence type="ECO:0000256" key="2">
    <source>
        <dbReference type="ARBA" id="ARBA00022598"/>
    </source>
</evidence>
<proteinExistence type="inferred from homology"/>
<dbReference type="FunFam" id="3.30.300.30:FF:000007">
    <property type="entry name" value="4-coumarate--CoA ligase 2"/>
    <property type="match status" value="1"/>
</dbReference>
<reference evidence="6 7" key="1">
    <citation type="journal article" date="2016" name="Nat. Commun.">
        <title>Ectomycorrhizal ecology is imprinted in the genome of the dominant symbiotic fungus Cenococcum geophilum.</title>
        <authorList>
            <consortium name="DOE Joint Genome Institute"/>
            <person name="Peter M."/>
            <person name="Kohler A."/>
            <person name="Ohm R.A."/>
            <person name="Kuo A."/>
            <person name="Krutzmann J."/>
            <person name="Morin E."/>
            <person name="Arend M."/>
            <person name="Barry K.W."/>
            <person name="Binder M."/>
            <person name="Choi C."/>
            <person name="Clum A."/>
            <person name="Copeland A."/>
            <person name="Grisel N."/>
            <person name="Haridas S."/>
            <person name="Kipfer T."/>
            <person name="LaButti K."/>
            <person name="Lindquist E."/>
            <person name="Lipzen A."/>
            <person name="Maire R."/>
            <person name="Meier B."/>
            <person name="Mihaltcheva S."/>
            <person name="Molinier V."/>
            <person name="Murat C."/>
            <person name="Poggeler S."/>
            <person name="Quandt C.A."/>
            <person name="Sperisen C."/>
            <person name="Tritt A."/>
            <person name="Tisserant E."/>
            <person name="Crous P.W."/>
            <person name="Henrissat B."/>
            <person name="Nehls U."/>
            <person name="Egli S."/>
            <person name="Spatafora J.W."/>
            <person name="Grigoriev I.V."/>
            <person name="Martin F.M."/>
        </authorList>
    </citation>
    <scope>NUCLEOTIDE SEQUENCE [LARGE SCALE GENOMIC DNA]</scope>
    <source>
        <strain evidence="6 7">CBS 459.81</strain>
    </source>
</reference>
<dbReference type="AlphaFoldDB" id="A0A8E2E426"/>
<keyword evidence="2 6" id="KW-0436">Ligase</keyword>
<accession>A0A8E2E426</accession>
<evidence type="ECO:0000313" key="6">
    <source>
        <dbReference type="EMBL" id="OCK76898.1"/>
    </source>
</evidence>
<protein>
    <submittedName>
        <fullName evidence="6">4-coumarate-CoA ligase-like protein</fullName>
    </submittedName>
</protein>
<dbReference type="InterPro" id="IPR020845">
    <property type="entry name" value="AMP-binding_CS"/>
</dbReference>
<dbReference type="SUPFAM" id="SSF56801">
    <property type="entry name" value="Acetyl-CoA synthetase-like"/>
    <property type="match status" value="1"/>
</dbReference>
<feature type="transmembrane region" description="Helical" evidence="3">
    <location>
        <begin position="295"/>
        <end position="317"/>
    </location>
</feature>
<evidence type="ECO:0000256" key="1">
    <source>
        <dbReference type="ARBA" id="ARBA00006432"/>
    </source>
</evidence>
<dbReference type="InterPro" id="IPR045851">
    <property type="entry name" value="AMP-bd_C_sf"/>
</dbReference>
<dbReference type="InterPro" id="IPR025110">
    <property type="entry name" value="AMP-bd_C"/>
</dbReference>
<evidence type="ECO:0000259" key="4">
    <source>
        <dbReference type="Pfam" id="PF00501"/>
    </source>
</evidence>
<dbReference type="EMBL" id="KV745170">
    <property type="protein sequence ID" value="OCK76898.1"/>
    <property type="molecule type" value="Genomic_DNA"/>
</dbReference>
<evidence type="ECO:0000259" key="5">
    <source>
        <dbReference type="Pfam" id="PF13193"/>
    </source>
</evidence>
<dbReference type="InterPro" id="IPR000873">
    <property type="entry name" value="AMP-dep_synth/lig_dom"/>
</dbReference>
<keyword evidence="3" id="KW-0812">Transmembrane</keyword>
<gene>
    <name evidence="6" type="ORF">K432DRAFT_359562</name>
</gene>
<comment type="similarity">
    <text evidence="1">Belongs to the ATP-dependent AMP-binding enzyme family.</text>
</comment>
<dbReference type="GO" id="GO:0019748">
    <property type="term" value="P:secondary metabolic process"/>
    <property type="evidence" value="ECO:0007669"/>
    <property type="project" value="TreeGrafter"/>
</dbReference>
<keyword evidence="3" id="KW-1133">Transmembrane helix</keyword>
<evidence type="ECO:0000313" key="7">
    <source>
        <dbReference type="Proteomes" id="UP000250266"/>
    </source>
</evidence>
<dbReference type="GO" id="GO:0016405">
    <property type="term" value="F:CoA-ligase activity"/>
    <property type="evidence" value="ECO:0007669"/>
    <property type="project" value="TreeGrafter"/>
</dbReference>
<dbReference type="PANTHER" id="PTHR24096:SF149">
    <property type="entry name" value="AMP-BINDING DOMAIN-CONTAINING PROTEIN-RELATED"/>
    <property type="match status" value="1"/>
</dbReference>
<dbReference type="Proteomes" id="UP000250266">
    <property type="component" value="Unassembled WGS sequence"/>
</dbReference>
<keyword evidence="7" id="KW-1185">Reference proteome</keyword>
<dbReference type="Pfam" id="PF00501">
    <property type="entry name" value="AMP-binding"/>
    <property type="match status" value="1"/>
</dbReference>
<dbReference type="Pfam" id="PF13193">
    <property type="entry name" value="AMP-binding_C"/>
    <property type="match status" value="1"/>
</dbReference>
<evidence type="ECO:0000256" key="3">
    <source>
        <dbReference type="SAM" id="Phobius"/>
    </source>
</evidence>
<dbReference type="PANTHER" id="PTHR24096">
    <property type="entry name" value="LONG-CHAIN-FATTY-ACID--COA LIGASE"/>
    <property type="match status" value="1"/>
</dbReference>
<dbReference type="Gene3D" id="3.40.50.12780">
    <property type="entry name" value="N-terminal domain of ligase-like"/>
    <property type="match status" value="1"/>
</dbReference>
<sequence>MATTVEKTPEGIIYKAAKTYPVPNVDILTLLFDRPYSSTKPSKKIHICAANPSHSLIFSAAKNLLKSTAFALRKHFSIGAAGPGGDVVSVISTGHHLLPLLVYGTWACGGVFSAANAASTASELSKQIQEADSKVLCCVEATRAVAVNAAELAGWGEGGGGRVLVMGEGEKWWLRAVSPDGALEEELVDVGQKLEWERITDAKVLEVSLAVLIYSSGTTGLPKGVRLSHSNLVAEAVLPGDMFKAHITMHRPQFAFRTLAHLPTAHIAGIVGYFINPLYMSGSVYWMLRFDFPLFLAYNLKYRITFFFTVPPIFLLIAKSPLVTTHFDSLEIAISGAAPLGKDLQAAASKKLGKGNTWVSQLWGLSETTGYATITFDIRDETGSVSPLIPNMHARIVDENSSDVEPGQPGEIWLRGPIVSKGYHLNSAANAASFVDGWFCTGDIAVFRDGLFYIVDRKKELIKYKGLQVAPAELEAVLLSHPEILDAAVIGVKWGEGAGEAPRAYVVADRNRITAEQVKEWVRQNVAWHKHLRGGVVFVQLIPKNSTGKILRKELRVLAKREMGPRL</sequence>
<keyword evidence="3" id="KW-0472">Membrane</keyword>
<dbReference type="PROSITE" id="PS00455">
    <property type="entry name" value="AMP_BINDING"/>
    <property type="match status" value="1"/>
</dbReference>
<dbReference type="Gene3D" id="3.30.300.30">
    <property type="match status" value="1"/>
</dbReference>
<feature type="domain" description="AMP-dependent synthetase/ligase" evidence="4">
    <location>
        <begin position="84"/>
        <end position="424"/>
    </location>
</feature>
<name>A0A8E2E426_9PEZI</name>
<feature type="domain" description="AMP-binding enzyme C-terminal" evidence="5">
    <location>
        <begin position="473"/>
        <end position="549"/>
    </location>
</feature>
<organism evidence="6 7">
    <name type="scientific">Lepidopterella palustris CBS 459.81</name>
    <dbReference type="NCBI Taxonomy" id="1314670"/>
    <lineage>
        <taxon>Eukaryota</taxon>
        <taxon>Fungi</taxon>
        <taxon>Dikarya</taxon>
        <taxon>Ascomycota</taxon>
        <taxon>Pezizomycotina</taxon>
        <taxon>Dothideomycetes</taxon>
        <taxon>Pleosporomycetidae</taxon>
        <taxon>Mytilinidiales</taxon>
        <taxon>Argynnaceae</taxon>
        <taxon>Lepidopterella</taxon>
    </lineage>
</organism>
<dbReference type="InterPro" id="IPR042099">
    <property type="entry name" value="ANL_N_sf"/>
</dbReference>
<dbReference type="OrthoDB" id="1898221at2759"/>